<protein>
    <submittedName>
        <fullName evidence="1">Histidine ammonia-lyase</fullName>
        <ecNumber evidence="1">4.3.1.3</ecNumber>
    </submittedName>
</protein>
<evidence type="ECO:0000313" key="2">
    <source>
        <dbReference type="Proteomes" id="UP000253919"/>
    </source>
</evidence>
<dbReference type="EC" id="4.3.1.3" evidence="1"/>
<dbReference type="InterPro" id="IPR008948">
    <property type="entry name" value="L-Aspartase-like"/>
</dbReference>
<gene>
    <name evidence="1" type="primary">hutH</name>
    <name evidence="1" type="ORF">AHMF7616_01586</name>
</gene>
<dbReference type="Proteomes" id="UP000253919">
    <property type="component" value="Unassembled WGS sequence"/>
</dbReference>
<sequence length="382" mass="42874">MERVFSIKHNQPLTVEAIQQILAKQISVTFSPDLNGNSKSDILNTQEAITSAELQAFAIGLGPETPAELTPLMLVLLADFVFKNPIANSLQIISRILEFYDYEVLPQVFSQGLYTSPAAHLILPVFGVGKVYYQGYLLKAADVHDIFSWQPIPWPEDLPLALTSTSFLGLSNLIYSFIQLKKLVSYSEVLLPPVDLLTDSGNLYPEQLEHLEHQLNSFLTFPEAQSKPVNGLMYQVVKLFFKFGEYILENLAQPRTNESFSIALNNQISTNSAHLLTLIKVLHQESFFLFEGDFDSHSGPSTAFTNQLMLQPFFFLKNLEKKMAITTLVQLTKAINPANTLNVTANLQATYRKQVIAVLKEADFDELIRKTIVFMYASVASK</sequence>
<dbReference type="Pfam" id="PF00221">
    <property type="entry name" value="Lyase_aromatic"/>
    <property type="match status" value="1"/>
</dbReference>
<dbReference type="InterPro" id="IPR001106">
    <property type="entry name" value="Aromatic_Lyase"/>
</dbReference>
<dbReference type="Gene3D" id="1.10.275.10">
    <property type="entry name" value="Fumarase/aspartase (N-terminal domain)"/>
    <property type="match status" value="1"/>
</dbReference>
<keyword evidence="2" id="KW-1185">Reference proteome</keyword>
<dbReference type="InterPro" id="IPR024083">
    <property type="entry name" value="Fumarase/histidase_N"/>
</dbReference>
<name>A0A369QI75_9BACT</name>
<organism evidence="1 2">
    <name type="scientific">Adhaeribacter pallidiroseus</name>
    <dbReference type="NCBI Taxonomy" id="2072847"/>
    <lineage>
        <taxon>Bacteria</taxon>
        <taxon>Pseudomonadati</taxon>
        <taxon>Bacteroidota</taxon>
        <taxon>Cytophagia</taxon>
        <taxon>Cytophagales</taxon>
        <taxon>Hymenobacteraceae</taxon>
        <taxon>Adhaeribacter</taxon>
    </lineage>
</organism>
<comment type="caution">
    <text evidence="1">The sequence shown here is derived from an EMBL/GenBank/DDBJ whole genome shotgun (WGS) entry which is preliminary data.</text>
</comment>
<dbReference type="GO" id="GO:0004397">
    <property type="term" value="F:histidine ammonia-lyase activity"/>
    <property type="evidence" value="ECO:0007669"/>
    <property type="project" value="UniProtKB-EC"/>
</dbReference>
<keyword evidence="1" id="KW-0456">Lyase</keyword>
<dbReference type="EMBL" id="QASA01000001">
    <property type="protein sequence ID" value="RDC62987.1"/>
    <property type="molecule type" value="Genomic_DNA"/>
</dbReference>
<evidence type="ECO:0000313" key="1">
    <source>
        <dbReference type="EMBL" id="RDC62987.1"/>
    </source>
</evidence>
<accession>A0A369QI75</accession>
<reference evidence="1 2" key="1">
    <citation type="submission" date="2018-04" db="EMBL/GenBank/DDBJ databases">
        <title>Adhaeribacter sp. HMF7616 genome sequencing and assembly.</title>
        <authorList>
            <person name="Kang H."/>
            <person name="Kang J."/>
            <person name="Cha I."/>
            <person name="Kim H."/>
            <person name="Joh K."/>
        </authorList>
    </citation>
    <scope>NUCLEOTIDE SEQUENCE [LARGE SCALE GENOMIC DNA]</scope>
    <source>
        <strain evidence="1 2">HMF7616</strain>
    </source>
</reference>
<dbReference type="OrthoDB" id="9806955at2"/>
<dbReference type="AlphaFoldDB" id="A0A369QI75"/>
<proteinExistence type="predicted"/>
<dbReference type="RefSeq" id="WP_115372361.1">
    <property type="nucleotide sequence ID" value="NZ_QASA01000001.1"/>
</dbReference>
<dbReference type="SUPFAM" id="SSF48557">
    <property type="entry name" value="L-aspartase-like"/>
    <property type="match status" value="1"/>
</dbReference>